<dbReference type="InterPro" id="IPR000550">
    <property type="entry name" value="Hppk"/>
</dbReference>
<dbReference type="GO" id="GO:0016301">
    <property type="term" value="F:kinase activity"/>
    <property type="evidence" value="ECO:0007669"/>
    <property type="project" value="UniProtKB-KW"/>
</dbReference>
<evidence type="ECO:0000256" key="8">
    <source>
        <dbReference type="ARBA" id="ARBA00022840"/>
    </source>
</evidence>
<proteinExistence type="inferred from homology"/>
<dbReference type="InterPro" id="IPR035907">
    <property type="entry name" value="Hppk_sf"/>
</dbReference>
<keyword evidence="7 14" id="KW-0418">Kinase</keyword>
<dbReference type="GO" id="GO:0046654">
    <property type="term" value="P:tetrahydrofolate biosynthetic process"/>
    <property type="evidence" value="ECO:0007669"/>
    <property type="project" value="UniProtKB-UniPathway"/>
</dbReference>
<sequence length="171" mass="18962">MRSDEALRAYVGLGSNAAGAAEHLEQALAALAALPDMRLGVVSSVYATEPQDYADQPWFLNRAAELLPGADWEPHALMDALLQIEAAQGRVRSPDPALRYGPRVIDLDLLLFGDVQSTHPHCLLPHPRLTRRAFVLVPLLEVAPQIRICGLPGRQWLARLPWRLEGHRIFQ</sequence>
<dbReference type="Pfam" id="PF01288">
    <property type="entry name" value="HPPK"/>
    <property type="match status" value="1"/>
</dbReference>
<evidence type="ECO:0000256" key="2">
    <source>
        <dbReference type="ARBA" id="ARBA00005810"/>
    </source>
</evidence>
<dbReference type="CDD" id="cd00483">
    <property type="entry name" value="HPPK"/>
    <property type="match status" value="1"/>
</dbReference>
<dbReference type="PROSITE" id="PS00794">
    <property type="entry name" value="HPPK"/>
    <property type="match status" value="1"/>
</dbReference>
<name>A0A6H3FE96_9BACT</name>
<dbReference type="PANTHER" id="PTHR43071">
    <property type="entry name" value="2-AMINO-4-HYDROXY-6-HYDROXYMETHYLDIHYDROPTERIDINE PYROPHOSPHOKINASE"/>
    <property type="match status" value="1"/>
</dbReference>
<dbReference type="Gene3D" id="3.30.70.560">
    <property type="entry name" value="7,8-Dihydro-6-hydroxymethylpterin-pyrophosphokinase HPPK"/>
    <property type="match status" value="1"/>
</dbReference>
<dbReference type="AlphaFoldDB" id="A0A6H3FE96"/>
<evidence type="ECO:0000256" key="11">
    <source>
        <dbReference type="ARBA" id="ARBA00029766"/>
    </source>
</evidence>
<dbReference type="GO" id="GO:0003848">
    <property type="term" value="F:2-amino-4-hydroxy-6-hydroxymethyldihydropteridine diphosphokinase activity"/>
    <property type="evidence" value="ECO:0007669"/>
    <property type="project" value="UniProtKB-EC"/>
</dbReference>
<keyword evidence="5 14" id="KW-0808">Transferase</keyword>
<dbReference type="GO" id="GO:0046656">
    <property type="term" value="P:folic acid biosynthetic process"/>
    <property type="evidence" value="ECO:0007669"/>
    <property type="project" value="UniProtKB-KW"/>
</dbReference>
<dbReference type="Proteomes" id="UP000292919">
    <property type="component" value="Unassembled WGS sequence"/>
</dbReference>
<keyword evidence="8" id="KW-0067">ATP-binding</keyword>
<evidence type="ECO:0000313" key="14">
    <source>
        <dbReference type="EMBL" id="TBH81864.1"/>
    </source>
</evidence>
<gene>
    <name evidence="14" type="primary">folK</name>
    <name evidence="14" type="ORF">EB812_00855</name>
</gene>
<dbReference type="NCBIfam" id="TIGR01498">
    <property type="entry name" value="folK"/>
    <property type="match status" value="1"/>
</dbReference>
<evidence type="ECO:0000256" key="12">
    <source>
        <dbReference type="ARBA" id="ARBA00033413"/>
    </source>
</evidence>
<protein>
    <recommendedName>
        <fullName evidence="4">2-amino-4-hydroxy-6-hydroxymethyldihydropteridine pyrophosphokinase</fullName>
        <ecNumber evidence="3">2.7.6.3</ecNumber>
    </recommendedName>
    <alternativeName>
        <fullName evidence="11">6-hydroxymethyl-7,8-dihydropterin pyrophosphokinase</fullName>
    </alternativeName>
    <alternativeName>
        <fullName evidence="12">7,8-dihydro-6-hydroxymethylpterin-pyrophosphokinase</fullName>
    </alternativeName>
</protein>
<evidence type="ECO:0000256" key="5">
    <source>
        <dbReference type="ARBA" id="ARBA00022679"/>
    </source>
</evidence>
<evidence type="ECO:0000259" key="13">
    <source>
        <dbReference type="PROSITE" id="PS00794"/>
    </source>
</evidence>
<evidence type="ECO:0000256" key="4">
    <source>
        <dbReference type="ARBA" id="ARBA00016218"/>
    </source>
</evidence>
<evidence type="ECO:0000256" key="7">
    <source>
        <dbReference type="ARBA" id="ARBA00022777"/>
    </source>
</evidence>
<evidence type="ECO:0000256" key="1">
    <source>
        <dbReference type="ARBA" id="ARBA00005051"/>
    </source>
</evidence>
<keyword evidence="9" id="KW-0289">Folate biosynthesis</keyword>
<evidence type="ECO:0000313" key="15">
    <source>
        <dbReference type="Proteomes" id="UP000292919"/>
    </source>
</evidence>
<dbReference type="PANTHER" id="PTHR43071:SF1">
    <property type="entry name" value="2-AMINO-4-HYDROXY-6-HYDROXYMETHYLDIHYDROPTERIDINE PYROPHOSPHOKINASE"/>
    <property type="match status" value="1"/>
</dbReference>
<evidence type="ECO:0000256" key="6">
    <source>
        <dbReference type="ARBA" id="ARBA00022741"/>
    </source>
</evidence>
<reference evidence="14 15" key="1">
    <citation type="submission" date="2018-12" db="EMBL/GenBank/DDBJ databases">
        <title>First genome draft of Desulfovibrio legallis sp. nov.</title>
        <authorList>
            <person name="Ben Dhia O."/>
            <person name="Najjari A."/>
            <person name="Ferjani R."/>
            <person name="Fhoula I."/>
            <person name="Fardeau M.-L."/>
            <person name="Boudabbous A."/>
            <person name="Ouzari H.I."/>
        </authorList>
    </citation>
    <scope>NUCLEOTIDE SEQUENCE [LARGE SCALE GENOMIC DNA]</scope>
    <source>
        <strain evidence="14 15">H1T</strain>
    </source>
</reference>
<feature type="domain" description="7,8-dihydro-6-hydroxymethylpterin-pyrophosphokinase" evidence="13">
    <location>
        <begin position="99"/>
        <end position="110"/>
    </location>
</feature>
<dbReference type="EMBL" id="SIXC01000001">
    <property type="protein sequence ID" value="TBH81864.1"/>
    <property type="molecule type" value="Genomic_DNA"/>
</dbReference>
<dbReference type="GO" id="GO:0005524">
    <property type="term" value="F:ATP binding"/>
    <property type="evidence" value="ECO:0007669"/>
    <property type="project" value="UniProtKB-KW"/>
</dbReference>
<keyword evidence="6" id="KW-0547">Nucleotide-binding</keyword>
<comment type="pathway">
    <text evidence="1">Cofactor biosynthesis; tetrahydrofolate biosynthesis; 2-amino-4-hydroxy-6-hydroxymethyl-7,8-dihydropteridine diphosphate from 7,8-dihydroneopterin triphosphate: step 4/4.</text>
</comment>
<evidence type="ECO:0000256" key="9">
    <source>
        <dbReference type="ARBA" id="ARBA00022909"/>
    </source>
</evidence>
<dbReference type="UniPathway" id="UPA00077">
    <property type="reaction ID" value="UER00155"/>
</dbReference>
<organism evidence="14 15">
    <name type="scientific">Desulfovibrio legallii</name>
    <dbReference type="NCBI Taxonomy" id="571438"/>
    <lineage>
        <taxon>Bacteria</taxon>
        <taxon>Pseudomonadati</taxon>
        <taxon>Thermodesulfobacteriota</taxon>
        <taxon>Desulfovibrionia</taxon>
        <taxon>Desulfovibrionales</taxon>
        <taxon>Desulfovibrionaceae</taxon>
        <taxon>Desulfovibrio</taxon>
    </lineage>
</organism>
<dbReference type="SUPFAM" id="SSF55083">
    <property type="entry name" value="6-hydroxymethyl-7,8-dihydropterin pyrophosphokinase, HPPK"/>
    <property type="match status" value="1"/>
</dbReference>
<comment type="similarity">
    <text evidence="2">Belongs to the HPPK family.</text>
</comment>
<evidence type="ECO:0000256" key="10">
    <source>
        <dbReference type="ARBA" id="ARBA00029409"/>
    </source>
</evidence>
<accession>A0A6H3FE96</accession>
<comment type="caution">
    <text evidence="14">The sequence shown here is derived from an EMBL/GenBank/DDBJ whole genome shotgun (WGS) entry which is preliminary data.</text>
</comment>
<dbReference type="RefSeq" id="WP_118228929.1">
    <property type="nucleotide sequence ID" value="NZ_JAQDZC010000008.1"/>
</dbReference>
<keyword evidence="15" id="KW-1185">Reference proteome</keyword>
<dbReference type="EC" id="2.7.6.3" evidence="3"/>
<evidence type="ECO:0000256" key="3">
    <source>
        <dbReference type="ARBA" id="ARBA00013253"/>
    </source>
</evidence>
<comment type="function">
    <text evidence="10">Catalyzes the transfer of pyrophosphate from adenosine triphosphate (ATP) to 6-hydroxymethyl-7,8-dihydropterin, an enzymatic step in folate biosynthesis pathway.</text>
</comment>